<dbReference type="EMBL" id="JAUFRC010000001">
    <property type="protein sequence ID" value="MDN3713256.1"/>
    <property type="molecule type" value="Genomic_DNA"/>
</dbReference>
<gene>
    <name evidence="2" type="ORF">QWZ10_18775</name>
</gene>
<reference evidence="3" key="1">
    <citation type="journal article" date="2019" name="Int. J. Syst. Evol. Microbiol.">
        <title>The Global Catalogue of Microorganisms (GCM) 10K type strain sequencing project: providing services to taxonomists for standard genome sequencing and annotation.</title>
        <authorList>
            <consortium name="The Broad Institute Genomics Platform"/>
            <consortium name="The Broad Institute Genome Sequencing Center for Infectious Disease"/>
            <person name="Wu L."/>
            <person name="Ma J."/>
        </authorList>
    </citation>
    <scope>NUCLEOTIDE SEQUENCE [LARGE SCALE GENOMIC DNA]</scope>
    <source>
        <strain evidence="3">CECT 8482</strain>
    </source>
</reference>
<keyword evidence="3" id="KW-1185">Reference proteome</keyword>
<comment type="caution">
    <text evidence="2">The sequence shown here is derived from an EMBL/GenBank/DDBJ whole genome shotgun (WGS) entry which is preliminary data.</text>
</comment>
<feature type="compositionally biased region" description="Basic and acidic residues" evidence="1">
    <location>
        <begin position="35"/>
        <end position="49"/>
    </location>
</feature>
<evidence type="ECO:0000313" key="3">
    <source>
        <dbReference type="Proteomes" id="UP001243846"/>
    </source>
</evidence>
<organism evidence="2 3">
    <name type="scientific">Paracoccus cavernae</name>
    <dbReference type="NCBI Taxonomy" id="1571207"/>
    <lineage>
        <taxon>Bacteria</taxon>
        <taxon>Pseudomonadati</taxon>
        <taxon>Pseudomonadota</taxon>
        <taxon>Alphaproteobacteria</taxon>
        <taxon>Rhodobacterales</taxon>
        <taxon>Paracoccaceae</taxon>
        <taxon>Paracoccus</taxon>
    </lineage>
</organism>
<dbReference type="RefSeq" id="WP_377684941.1">
    <property type="nucleotide sequence ID" value="NZ_JBHMDZ010000006.1"/>
</dbReference>
<accession>A0ABT8DBI7</accession>
<proteinExistence type="predicted"/>
<protein>
    <submittedName>
        <fullName evidence="2">Uncharacterized protein</fullName>
    </submittedName>
</protein>
<feature type="region of interest" description="Disordered" evidence="1">
    <location>
        <begin position="23"/>
        <end position="49"/>
    </location>
</feature>
<name>A0ABT8DBI7_9RHOB</name>
<evidence type="ECO:0000313" key="2">
    <source>
        <dbReference type="EMBL" id="MDN3713256.1"/>
    </source>
</evidence>
<dbReference type="Proteomes" id="UP001243846">
    <property type="component" value="Unassembled WGS sequence"/>
</dbReference>
<evidence type="ECO:0000256" key="1">
    <source>
        <dbReference type="SAM" id="MobiDB-lite"/>
    </source>
</evidence>
<sequence>MADHSEKREFEAGTSRLRNFLQHERESGLHPAIKALHERPNSRSEESNRRAVEYARIARGRSV</sequence>